<proteinExistence type="predicted"/>
<name>A0ABW0M7U3_9BURK</name>
<gene>
    <name evidence="1" type="ORF">ACFPM8_09685</name>
</gene>
<dbReference type="Proteomes" id="UP001596045">
    <property type="component" value="Unassembled WGS sequence"/>
</dbReference>
<evidence type="ECO:0000313" key="1">
    <source>
        <dbReference type="EMBL" id="MFC5474229.1"/>
    </source>
</evidence>
<reference evidence="2" key="1">
    <citation type="journal article" date="2019" name="Int. J. Syst. Evol. Microbiol.">
        <title>The Global Catalogue of Microorganisms (GCM) 10K type strain sequencing project: providing services to taxonomists for standard genome sequencing and annotation.</title>
        <authorList>
            <consortium name="The Broad Institute Genomics Platform"/>
            <consortium name="The Broad Institute Genome Sequencing Center for Infectious Disease"/>
            <person name="Wu L."/>
            <person name="Ma J."/>
        </authorList>
    </citation>
    <scope>NUCLEOTIDE SEQUENCE [LARGE SCALE GENOMIC DNA]</scope>
    <source>
        <strain evidence="2">JCM 17066</strain>
    </source>
</reference>
<keyword evidence="2" id="KW-1185">Reference proteome</keyword>
<evidence type="ECO:0008006" key="3">
    <source>
        <dbReference type="Google" id="ProtNLM"/>
    </source>
</evidence>
<evidence type="ECO:0000313" key="2">
    <source>
        <dbReference type="Proteomes" id="UP001596045"/>
    </source>
</evidence>
<protein>
    <recommendedName>
        <fullName evidence="3">Lipoprotein</fullName>
    </recommendedName>
</protein>
<dbReference type="RefSeq" id="WP_378997298.1">
    <property type="nucleotide sequence ID" value="NZ_JBHSMT010000013.1"/>
</dbReference>
<dbReference type="EMBL" id="JBHSMT010000013">
    <property type="protein sequence ID" value="MFC5474229.1"/>
    <property type="molecule type" value="Genomic_DNA"/>
</dbReference>
<organism evidence="1 2">
    <name type="scientific">Paraherbaspirillum soli</name>
    <dbReference type="NCBI Taxonomy" id="631222"/>
    <lineage>
        <taxon>Bacteria</taxon>
        <taxon>Pseudomonadati</taxon>
        <taxon>Pseudomonadota</taxon>
        <taxon>Betaproteobacteria</taxon>
        <taxon>Burkholderiales</taxon>
        <taxon>Oxalobacteraceae</taxon>
        <taxon>Paraherbaspirillum</taxon>
    </lineage>
</organism>
<dbReference type="PROSITE" id="PS51257">
    <property type="entry name" value="PROKAR_LIPOPROTEIN"/>
    <property type="match status" value="1"/>
</dbReference>
<accession>A0ABW0M7U3</accession>
<comment type="caution">
    <text evidence="1">The sequence shown here is derived from an EMBL/GenBank/DDBJ whole genome shotgun (WGS) entry which is preliminary data.</text>
</comment>
<sequence length="134" mass="13759">MRYLISVLSVALAGCATVDSGNGHVLIETVSQNEQLSGARCVVKTDSSSWSVVTPADVLITAADGNLRVACNKAGYRASEMVYRAPSGLNSPGVGIGAVGGSGGGVGLGLNFPVNFSAKDKVYPSRVLVEMERL</sequence>